<dbReference type="SUPFAM" id="SSF53649">
    <property type="entry name" value="Alkaline phosphatase-like"/>
    <property type="match status" value="1"/>
</dbReference>
<dbReference type="EMBL" id="CAFBOM010000006">
    <property type="protein sequence ID" value="CAB4973747.1"/>
    <property type="molecule type" value="Genomic_DNA"/>
</dbReference>
<dbReference type="GO" id="GO:0046872">
    <property type="term" value="F:metal ion binding"/>
    <property type="evidence" value="ECO:0007669"/>
    <property type="project" value="UniProtKB-KW"/>
</dbReference>
<keyword evidence="2" id="KW-0378">Hydrolase</keyword>
<dbReference type="AlphaFoldDB" id="A0A6J7LZG5"/>
<evidence type="ECO:0000256" key="1">
    <source>
        <dbReference type="ARBA" id="ARBA00022723"/>
    </source>
</evidence>
<dbReference type="GO" id="GO:0005737">
    <property type="term" value="C:cytoplasm"/>
    <property type="evidence" value="ECO:0007669"/>
    <property type="project" value="TreeGrafter"/>
</dbReference>
<accession>A0A6J7LZG5</accession>
<keyword evidence="1" id="KW-0479">Metal-binding</keyword>
<sequence>MPNRATIMTGQWPSAHGLRTNGLPLHPDSETFARALRRSGFATAAVGKLHFQPMGYGYEDYQLDQIKAAIPDLWEQSVTGPFGEGFESWEDFDRHASDDVVIPPDYYGFDDVALVSGHGDRISGNYVAWARDRGFDPMTQAGRKNAKTRYAGWNHVYESSVPAALHVTSYVTEEAINRIESYAEAGDPFLLFVSYPDPHHPFAPPSEYFDRHKPEDMPLPESFADGHQTSPDYIREIVARRGSPDIDPMMVWAPTEDQFRHALAAELGSIEFIDESVGRILNSIQQLNLEDDTLIVFTSDHGDMFGDHGLILKHFTHYDAVIRVPLIMSGAGIGAGIHQELTSSADIAPTLVDLAGVGRMPRAQGQSLTSLMRGSDSHWREAVLVEEDQPYGLPNLPGPVRIRTVVTNGFRFTRVAGTSISELYDRGQDPLEMRNIAKDTHATELLADASACMVDELMRVVDDSQVPFRAA</sequence>
<protein>
    <submittedName>
        <fullName evidence="4">Unannotated protein</fullName>
    </submittedName>
</protein>
<reference evidence="4" key="1">
    <citation type="submission" date="2020-05" db="EMBL/GenBank/DDBJ databases">
        <authorList>
            <person name="Chiriac C."/>
            <person name="Salcher M."/>
            <person name="Ghai R."/>
            <person name="Kavagutti S V."/>
        </authorList>
    </citation>
    <scope>NUCLEOTIDE SEQUENCE</scope>
</reference>
<dbReference type="PANTHER" id="PTHR45953:SF1">
    <property type="entry name" value="IDURONATE 2-SULFATASE"/>
    <property type="match status" value="1"/>
</dbReference>
<organism evidence="4">
    <name type="scientific">freshwater metagenome</name>
    <dbReference type="NCBI Taxonomy" id="449393"/>
    <lineage>
        <taxon>unclassified sequences</taxon>
        <taxon>metagenomes</taxon>
        <taxon>ecological metagenomes</taxon>
    </lineage>
</organism>
<gene>
    <name evidence="4" type="ORF">UFOPK3957_00080</name>
</gene>
<dbReference type="GO" id="GO:0008484">
    <property type="term" value="F:sulfuric ester hydrolase activity"/>
    <property type="evidence" value="ECO:0007669"/>
    <property type="project" value="TreeGrafter"/>
</dbReference>
<dbReference type="InterPro" id="IPR017850">
    <property type="entry name" value="Alkaline_phosphatase_core_sf"/>
</dbReference>
<evidence type="ECO:0000256" key="2">
    <source>
        <dbReference type="ARBA" id="ARBA00022801"/>
    </source>
</evidence>
<dbReference type="Pfam" id="PF00884">
    <property type="entry name" value="Sulfatase"/>
    <property type="match status" value="1"/>
</dbReference>
<dbReference type="InterPro" id="IPR000917">
    <property type="entry name" value="Sulfatase_N"/>
</dbReference>
<dbReference type="PANTHER" id="PTHR45953">
    <property type="entry name" value="IDURONATE 2-SULFATASE"/>
    <property type="match status" value="1"/>
</dbReference>
<dbReference type="Gene3D" id="3.40.720.10">
    <property type="entry name" value="Alkaline Phosphatase, subunit A"/>
    <property type="match status" value="1"/>
</dbReference>
<evidence type="ECO:0000259" key="3">
    <source>
        <dbReference type="Pfam" id="PF00884"/>
    </source>
</evidence>
<proteinExistence type="predicted"/>
<evidence type="ECO:0000313" key="4">
    <source>
        <dbReference type="EMBL" id="CAB4973747.1"/>
    </source>
</evidence>
<feature type="domain" description="Sulfatase N-terminal" evidence="3">
    <location>
        <begin position="2"/>
        <end position="357"/>
    </location>
</feature>
<name>A0A6J7LZG5_9ZZZZ</name>